<dbReference type="EMBL" id="NHYD01002181">
    <property type="protein sequence ID" value="PPQ87988.1"/>
    <property type="molecule type" value="Genomic_DNA"/>
</dbReference>
<dbReference type="InParanoid" id="A0A409XB14"/>
<gene>
    <name evidence="1" type="ORF">CVT25_001067</name>
</gene>
<organism evidence="1 2">
    <name type="scientific">Psilocybe cyanescens</name>
    <dbReference type="NCBI Taxonomy" id="93625"/>
    <lineage>
        <taxon>Eukaryota</taxon>
        <taxon>Fungi</taxon>
        <taxon>Dikarya</taxon>
        <taxon>Basidiomycota</taxon>
        <taxon>Agaricomycotina</taxon>
        <taxon>Agaricomycetes</taxon>
        <taxon>Agaricomycetidae</taxon>
        <taxon>Agaricales</taxon>
        <taxon>Agaricineae</taxon>
        <taxon>Strophariaceae</taxon>
        <taxon>Psilocybe</taxon>
    </lineage>
</organism>
<reference evidence="1 2" key="1">
    <citation type="journal article" date="2018" name="Evol. Lett.">
        <title>Horizontal gene cluster transfer increased hallucinogenic mushroom diversity.</title>
        <authorList>
            <person name="Reynolds H.T."/>
            <person name="Vijayakumar V."/>
            <person name="Gluck-Thaler E."/>
            <person name="Korotkin H.B."/>
            <person name="Matheny P.B."/>
            <person name="Slot J.C."/>
        </authorList>
    </citation>
    <scope>NUCLEOTIDE SEQUENCE [LARGE SCALE GENOMIC DNA]</scope>
    <source>
        <strain evidence="1 2">2631</strain>
    </source>
</reference>
<dbReference type="Proteomes" id="UP000283269">
    <property type="component" value="Unassembled WGS sequence"/>
</dbReference>
<evidence type="ECO:0008006" key="3">
    <source>
        <dbReference type="Google" id="ProtNLM"/>
    </source>
</evidence>
<proteinExistence type="predicted"/>
<dbReference type="OrthoDB" id="3256525at2759"/>
<evidence type="ECO:0000313" key="2">
    <source>
        <dbReference type="Proteomes" id="UP000283269"/>
    </source>
</evidence>
<sequence length="439" mass="51194">MDNITHEQHLADFEFREIKAPILPVEIWTKIFAFATHIPGSFEVNNYAAIAAFTRDRHGICLGNRYKETMQTKLSFSLVCKYWNGIAQQFIFEYLRIRTGDEACHIATMLERMSRQAGFREGPGRWTIRIDLVLEGVHEWLPKHARAMSRIFKHCPNLVCFSSAFSTDDPWTYGLQKMMRHLAQNPRLTRLEIKIDHRVIPIIEEVFGNRLEVLWLIPCRRLLSLDYLKMRFVLPNIRALIATAGCERYINMIELPNLRACVLGQITIGLLPLIDRRLVEYCSVSDAREVFTDLNDWPSLTILSVNVGTLAILKTPWQEHLRHEHLECVIIEDIDCMRRQMLMMKIGTRMGLFSQLDENLTRLLSPHIFPHLRCVKIFLSVQGRKNTSSLLSDEEELIWHTWLKACNDRGIRIEVSAGAMEWTGDQWKEYAHEEVFDML</sequence>
<accession>A0A409XB14</accession>
<evidence type="ECO:0000313" key="1">
    <source>
        <dbReference type="EMBL" id="PPQ87988.1"/>
    </source>
</evidence>
<dbReference type="AlphaFoldDB" id="A0A409XB14"/>
<protein>
    <recommendedName>
        <fullName evidence="3">F-box domain-containing protein</fullName>
    </recommendedName>
</protein>
<comment type="caution">
    <text evidence="1">The sequence shown here is derived from an EMBL/GenBank/DDBJ whole genome shotgun (WGS) entry which is preliminary data.</text>
</comment>
<keyword evidence="2" id="KW-1185">Reference proteome</keyword>
<name>A0A409XB14_PSICY</name>